<dbReference type="Proteomes" id="UP000324800">
    <property type="component" value="Unassembled WGS sequence"/>
</dbReference>
<feature type="region of interest" description="Disordered" evidence="1">
    <location>
        <begin position="53"/>
        <end position="88"/>
    </location>
</feature>
<dbReference type="EMBL" id="SNRW01017727">
    <property type="protein sequence ID" value="KAA6368040.1"/>
    <property type="molecule type" value="Genomic_DNA"/>
</dbReference>
<feature type="domain" description="Possible tRNA binding" evidence="2">
    <location>
        <begin position="1"/>
        <end position="80"/>
    </location>
</feature>
<sequence>SILAGIGLQRKTLDNLIVEFEVSAEFLLSQLQKLMRRLWNELEKVVGRIDTKSIDDNDNINKDNESINEVNKDKETKQNKEGDQIMKQ</sequence>
<dbReference type="AlphaFoldDB" id="A0A5J4UCV6"/>
<gene>
    <name evidence="3" type="ORF">EZS28_036432</name>
</gene>
<accession>A0A5J4UCV6</accession>
<reference evidence="3 4" key="1">
    <citation type="submission" date="2019-03" db="EMBL/GenBank/DDBJ databases">
        <title>Single cell metagenomics reveals metabolic interactions within the superorganism composed of flagellate Streblomastix strix and complex community of Bacteroidetes bacteria on its surface.</title>
        <authorList>
            <person name="Treitli S.C."/>
            <person name="Kolisko M."/>
            <person name="Husnik F."/>
            <person name="Keeling P."/>
            <person name="Hampl V."/>
        </authorList>
    </citation>
    <scope>NUCLEOTIDE SEQUENCE [LARGE SCALE GENOMIC DNA]</scope>
    <source>
        <strain evidence="3">ST1C</strain>
    </source>
</reference>
<evidence type="ECO:0000259" key="2">
    <source>
        <dbReference type="Pfam" id="PF13725"/>
    </source>
</evidence>
<name>A0A5J4UCV6_9EUKA</name>
<evidence type="ECO:0000313" key="4">
    <source>
        <dbReference type="Proteomes" id="UP000324800"/>
    </source>
</evidence>
<proteinExistence type="predicted"/>
<comment type="caution">
    <text evidence="3">The sequence shown here is derived from an EMBL/GenBank/DDBJ whole genome shotgun (WGS) entry which is preliminary data.</text>
</comment>
<protein>
    <recommendedName>
        <fullName evidence="2">Possible tRNA binding domain-containing protein</fullName>
    </recommendedName>
</protein>
<evidence type="ECO:0000313" key="3">
    <source>
        <dbReference type="EMBL" id="KAA6368040.1"/>
    </source>
</evidence>
<feature type="non-terminal residue" evidence="3">
    <location>
        <position position="1"/>
    </location>
</feature>
<evidence type="ECO:0000256" key="1">
    <source>
        <dbReference type="SAM" id="MobiDB-lite"/>
    </source>
</evidence>
<dbReference type="Pfam" id="PF13725">
    <property type="entry name" value="tRNA_bind_2"/>
    <property type="match status" value="1"/>
</dbReference>
<organism evidence="3 4">
    <name type="scientific">Streblomastix strix</name>
    <dbReference type="NCBI Taxonomy" id="222440"/>
    <lineage>
        <taxon>Eukaryota</taxon>
        <taxon>Metamonada</taxon>
        <taxon>Preaxostyla</taxon>
        <taxon>Oxymonadida</taxon>
        <taxon>Streblomastigidae</taxon>
        <taxon>Streblomastix</taxon>
    </lineage>
</organism>
<dbReference type="InterPro" id="IPR027992">
    <property type="entry name" value="tRNA_bind_dom"/>
</dbReference>